<comment type="caution">
    <text evidence="1">The sequence shown here is derived from an EMBL/GenBank/DDBJ whole genome shotgun (WGS) entry which is preliminary data.</text>
</comment>
<protein>
    <submittedName>
        <fullName evidence="1">Uncharacterized protein</fullName>
    </submittedName>
</protein>
<keyword evidence="2" id="KW-1185">Reference proteome</keyword>
<evidence type="ECO:0000313" key="2">
    <source>
        <dbReference type="Proteomes" id="UP001064489"/>
    </source>
</evidence>
<name>A0AAD5P4M6_ACENE</name>
<reference evidence="1 2" key="1">
    <citation type="journal article" date="2022" name="Plant J.">
        <title>Strategies of tolerance reflected in two North American maple genomes.</title>
        <authorList>
            <person name="McEvoy S.L."/>
            <person name="Sezen U.U."/>
            <person name="Trouern-Trend A."/>
            <person name="McMahon S.M."/>
            <person name="Schaberg P.G."/>
            <person name="Yang J."/>
            <person name="Wegrzyn J.L."/>
            <person name="Swenson N.G."/>
        </authorList>
    </citation>
    <scope>NUCLEOTIDE SEQUENCE [LARGE SCALE GENOMIC DNA]</scope>
    <source>
        <strain evidence="1">91603</strain>
    </source>
</reference>
<accession>A0AAD5P4M6</accession>
<dbReference type="AlphaFoldDB" id="A0AAD5P4M6"/>
<gene>
    <name evidence="1" type="ORF">LWI28_021222</name>
</gene>
<proteinExistence type="predicted"/>
<sequence length="126" mass="14110">MKVPSHSTRNSHPDAEKEFCLPVDDCHWFIFQQIAATPSLTHTQTLHALSPTARRRSATFRRSSSISHLPSVVVDQLSSAGLRRSVITRSSSTKHIVGSHFSDLNHRRRHISQQIMGLGLTVGEIY</sequence>
<dbReference type="EMBL" id="JAJSOW010000002">
    <property type="protein sequence ID" value="KAI9198726.1"/>
    <property type="molecule type" value="Genomic_DNA"/>
</dbReference>
<organism evidence="1 2">
    <name type="scientific">Acer negundo</name>
    <name type="common">Box elder</name>
    <dbReference type="NCBI Taxonomy" id="4023"/>
    <lineage>
        <taxon>Eukaryota</taxon>
        <taxon>Viridiplantae</taxon>
        <taxon>Streptophyta</taxon>
        <taxon>Embryophyta</taxon>
        <taxon>Tracheophyta</taxon>
        <taxon>Spermatophyta</taxon>
        <taxon>Magnoliopsida</taxon>
        <taxon>eudicotyledons</taxon>
        <taxon>Gunneridae</taxon>
        <taxon>Pentapetalae</taxon>
        <taxon>rosids</taxon>
        <taxon>malvids</taxon>
        <taxon>Sapindales</taxon>
        <taxon>Sapindaceae</taxon>
        <taxon>Hippocastanoideae</taxon>
        <taxon>Acereae</taxon>
        <taxon>Acer</taxon>
    </lineage>
</organism>
<evidence type="ECO:0000313" key="1">
    <source>
        <dbReference type="EMBL" id="KAI9198726.1"/>
    </source>
</evidence>
<dbReference type="Proteomes" id="UP001064489">
    <property type="component" value="Chromosome 13"/>
</dbReference>